<accession>A0ABT8QP06</accession>
<name>A0ABT8QP06_9FIRM</name>
<keyword evidence="1" id="KW-0472">Membrane</keyword>
<keyword evidence="1" id="KW-0812">Transmembrane</keyword>
<evidence type="ECO:0000259" key="2">
    <source>
        <dbReference type="Pfam" id="PF08378"/>
    </source>
</evidence>
<keyword evidence="4" id="KW-1185">Reference proteome</keyword>
<dbReference type="InterPro" id="IPR011528">
    <property type="entry name" value="NERD"/>
</dbReference>
<reference evidence="3" key="1">
    <citation type="submission" date="2022-05" db="EMBL/GenBank/DDBJ databases">
        <title>Expanded diversity of anoxic marine methylotrophy in a Black Sea sulfate reducing microorganism.</title>
        <authorList>
            <person name="Fischer P.Q."/>
            <person name="Stams A.J.M."/>
            <person name="Villanueva L."/>
            <person name="Sousa D.Z."/>
        </authorList>
    </citation>
    <scope>NUCLEOTIDE SEQUENCE</scope>
    <source>
        <strain evidence="3">P130</strain>
    </source>
</reference>
<gene>
    <name evidence="3" type="ORF">M8H41_09495</name>
</gene>
<feature type="domain" description="NERD" evidence="2">
    <location>
        <begin position="26"/>
        <end position="120"/>
    </location>
</feature>
<dbReference type="EMBL" id="JAMJEV010000006">
    <property type="protein sequence ID" value="MDO0823088.1"/>
    <property type="molecule type" value="Genomic_DNA"/>
</dbReference>
<dbReference type="RefSeq" id="WP_302048599.1">
    <property type="nucleotide sequence ID" value="NZ_JAMJEV010000006.1"/>
</dbReference>
<evidence type="ECO:0000256" key="1">
    <source>
        <dbReference type="SAM" id="Phobius"/>
    </source>
</evidence>
<organism evidence="3 4">
    <name type="scientific">Desulfosporosinus nitroreducens</name>
    <dbReference type="NCBI Taxonomy" id="2018668"/>
    <lineage>
        <taxon>Bacteria</taxon>
        <taxon>Bacillati</taxon>
        <taxon>Bacillota</taxon>
        <taxon>Clostridia</taxon>
        <taxon>Eubacteriales</taxon>
        <taxon>Desulfitobacteriaceae</taxon>
        <taxon>Desulfosporosinus</taxon>
    </lineage>
</organism>
<protein>
    <submittedName>
        <fullName evidence="3">NERD domain-containing protein</fullName>
    </submittedName>
</protein>
<feature type="transmembrane region" description="Helical" evidence="1">
    <location>
        <begin position="262"/>
        <end position="279"/>
    </location>
</feature>
<comment type="caution">
    <text evidence="3">The sequence shown here is derived from an EMBL/GenBank/DDBJ whole genome shotgun (WGS) entry which is preliminary data.</text>
</comment>
<keyword evidence="1" id="KW-1133">Transmembrane helix</keyword>
<proteinExistence type="predicted"/>
<evidence type="ECO:0000313" key="4">
    <source>
        <dbReference type="Proteomes" id="UP001176021"/>
    </source>
</evidence>
<dbReference type="Proteomes" id="UP001176021">
    <property type="component" value="Unassembled WGS sequence"/>
</dbReference>
<sequence length="338" mass="38712">MAIYLGRDSLINKKVNASNLTSNLKKGLDGEIAVGDLLERFLPEDTYLISHPIIGKYEPDFLVISPRYGFRLIEVKHWELKPIKSALPNGTFEFVEDIRNPLDQVRKHIEDLNAYLLSTCPEINSPYQLIGCAVVNYGFCKNDFVTKFSSNWNPTATQDYFNFHIFKDQLNQKIDRILHSATKYPGSSPKLSNEFIKAICSKLCISEKYATDIEIEMITETKRITNEFAEQLKEQDQKNKILYEIIEKNIVIPPEPKRKGKLILALAGALLTIILLFAFNNIELVTQHSGQRIKGNINAKGEKIYHVPSGKYYDSTIPEEWFLTEKDAQQAGFRRSQM</sequence>
<evidence type="ECO:0000313" key="3">
    <source>
        <dbReference type="EMBL" id="MDO0823088.1"/>
    </source>
</evidence>
<dbReference type="Pfam" id="PF08378">
    <property type="entry name" value="NERD"/>
    <property type="match status" value="1"/>
</dbReference>